<comment type="caution">
    <text evidence="1">The sequence shown here is derived from an EMBL/GenBank/DDBJ whole genome shotgun (WGS) entry which is preliminary data.</text>
</comment>
<protein>
    <submittedName>
        <fullName evidence="1">Uncharacterized protein</fullName>
    </submittedName>
</protein>
<sequence>MSSSSSSFDPTQCKCGLPLITLTSWTRRFGVYPNKYKKGIKKCKRWHWCDPDLEIKWYRNQLYEMHLLLNPSQREELENELTSREVLAVLQVEFAYMEGQMLQLMEEMKNSQNNACFWKSTVIVPTNFRANLQALVLSHAYNVQLQATASTSFCWKVHMLAELPFVSA</sequence>
<evidence type="ECO:0000313" key="2">
    <source>
        <dbReference type="Proteomes" id="UP001151760"/>
    </source>
</evidence>
<keyword evidence="2" id="KW-1185">Reference proteome</keyword>
<dbReference type="EMBL" id="BQNB010012189">
    <property type="protein sequence ID" value="GJT00354.1"/>
    <property type="molecule type" value="Genomic_DNA"/>
</dbReference>
<reference evidence="1" key="2">
    <citation type="submission" date="2022-01" db="EMBL/GenBank/DDBJ databases">
        <authorList>
            <person name="Yamashiro T."/>
            <person name="Shiraishi A."/>
            <person name="Satake H."/>
            <person name="Nakayama K."/>
        </authorList>
    </citation>
    <scope>NUCLEOTIDE SEQUENCE</scope>
</reference>
<proteinExistence type="predicted"/>
<evidence type="ECO:0000313" key="1">
    <source>
        <dbReference type="EMBL" id="GJT00354.1"/>
    </source>
</evidence>
<organism evidence="1 2">
    <name type="scientific">Tanacetum coccineum</name>
    <dbReference type="NCBI Taxonomy" id="301880"/>
    <lineage>
        <taxon>Eukaryota</taxon>
        <taxon>Viridiplantae</taxon>
        <taxon>Streptophyta</taxon>
        <taxon>Embryophyta</taxon>
        <taxon>Tracheophyta</taxon>
        <taxon>Spermatophyta</taxon>
        <taxon>Magnoliopsida</taxon>
        <taxon>eudicotyledons</taxon>
        <taxon>Gunneridae</taxon>
        <taxon>Pentapetalae</taxon>
        <taxon>asterids</taxon>
        <taxon>campanulids</taxon>
        <taxon>Asterales</taxon>
        <taxon>Asteraceae</taxon>
        <taxon>Asteroideae</taxon>
        <taxon>Anthemideae</taxon>
        <taxon>Anthemidinae</taxon>
        <taxon>Tanacetum</taxon>
    </lineage>
</organism>
<dbReference type="Proteomes" id="UP001151760">
    <property type="component" value="Unassembled WGS sequence"/>
</dbReference>
<name>A0ABQ5AHA6_9ASTR</name>
<gene>
    <name evidence="1" type="ORF">Tco_0821523</name>
</gene>
<accession>A0ABQ5AHA6</accession>
<reference evidence="1" key="1">
    <citation type="journal article" date="2022" name="Int. J. Mol. Sci.">
        <title>Draft Genome of Tanacetum Coccineum: Genomic Comparison of Closely Related Tanacetum-Family Plants.</title>
        <authorList>
            <person name="Yamashiro T."/>
            <person name="Shiraishi A."/>
            <person name="Nakayama K."/>
            <person name="Satake H."/>
        </authorList>
    </citation>
    <scope>NUCLEOTIDE SEQUENCE</scope>
</reference>